<dbReference type="PANTHER" id="PTHR38340:SF1">
    <property type="entry name" value="S-LAYER PROTEIN"/>
    <property type="match status" value="1"/>
</dbReference>
<evidence type="ECO:0000256" key="2">
    <source>
        <dbReference type="ARBA" id="ARBA00009490"/>
    </source>
</evidence>
<dbReference type="InterPro" id="IPR001343">
    <property type="entry name" value="Hemolysn_Ca-bd"/>
</dbReference>
<dbReference type="GO" id="GO:0008237">
    <property type="term" value="F:metallopeptidase activity"/>
    <property type="evidence" value="ECO:0007669"/>
    <property type="project" value="UniProtKB-KW"/>
</dbReference>
<comment type="similarity">
    <text evidence="2">Belongs to the peptidase M10B family.</text>
</comment>
<dbReference type="InterPro" id="IPR018511">
    <property type="entry name" value="Hemolysin-typ_Ca-bd_CS"/>
</dbReference>
<dbReference type="Gene3D" id="2.150.10.10">
    <property type="entry name" value="Serralysin-like metalloprotease, C-terminal"/>
    <property type="match status" value="3"/>
</dbReference>
<comment type="caution">
    <text evidence="5">The sequence shown here is derived from an EMBL/GenBank/DDBJ whole genome shotgun (WGS) entry which is preliminary data.</text>
</comment>
<dbReference type="CDD" id="cd04277">
    <property type="entry name" value="ZnMc_serralysin_like"/>
    <property type="match status" value="1"/>
</dbReference>
<dbReference type="InterPro" id="IPR011049">
    <property type="entry name" value="Serralysin-like_metalloprot_C"/>
</dbReference>
<keyword evidence="3" id="KW-0964">Secreted</keyword>
<dbReference type="InterPro" id="IPR034033">
    <property type="entry name" value="Serralysin-like"/>
</dbReference>
<keyword evidence="6" id="KW-1185">Reference proteome</keyword>
<evidence type="ECO:0000256" key="3">
    <source>
        <dbReference type="ARBA" id="ARBA00022525"/>
    </source>
</evidence>
<dbReference type="InterPro" id="IPR050557">
    <property type="entry name" value="RTX_toxin/Mannuronan_C5-epim"/>
</dbReference>
<dbReference type="GO" id="GO:0005509">
    <property type="term" value="F:calcium ion binding"/>
    <property type="evidence" value="ECO:0007669"/>
    <property type="project" value="InterPro"/>
</dbReference>
<dbReference type="PROSITE" id="PS00330">
    <property type="entry name" value="HEMOLYSIN_CALCIUM"/>
    <property type="match status" value="1"/>
</dbReference>
<dbReference type="RefSeq" id="WP_165119889.1">
    <property type="nucleotide sequence ID" value="NZ_JAAKZG010000009.1"/>
</dbReference>
<protein>
    <submittedName>
        <fullName evidence="5">Matrixin family metalloprotease</fullName>
    </submittedName>
</protein>
<keyword evidence="5" id="KW-0645">Protease</keyword>
<dbReference type="EMBL" id="JAAKZG010000009">
    <property type="protein sequence ID" value="NGN43475.1"/>
    <property type="molecule type" value="Genomic_DNA"/>
</dbReference>
<dbReference type="Pfam" id="PF16313">
    <property type="entry name" value="DUF4953"/>
    <property type="match status" value="1"/>
</dbReference>
<gene>
    <name evidence="5" type="ORF">G6N74_20600</name>
</gene>
<proteinExistence type="inferred from homology"/>
<sequence length="636" mass="66377">MASPTQNYVPVSDVNPAVAGNAISLIYGAKWGGGAGTGVTLTYSFPTGTAYHITPYSSSYEWDSWSQLSTGERAAVRDVLSAWSNSANIRFTEVADNSSTVGELRFAYTENIDATAAAYAYLPVDHPSAGDVWFSWTDFNPTGSANIARGTFDYYSILHEVGHTLGLKHPFAGENTIPENLDNLFYTVMSYTASPWSVQDDNYASFYPTTPMYYDLLAIQALYGKNTTINSGNSTYTFNDGTRYWQAINDSAGHDRIVYNGSENSSINLNPGSFSDLSEAIFFTDGQSSRSTVTIGPGVVIEDARGGSGHDTLTGNGVANYLDGGAGNDRLVGNAGNDTLNGGIGNDTMIGGTGNDIYIVSSTGDRTIESAGQGTDIVRAYTHWTLGANIERLELQGTANLVGTGNSLNNTIVGNSGANTLRGAAGHDYLTGGAGADTAYGGTGNDTYIVTSAGDRTIELAGEGSDVVKSSVDWTLAANIERLELMGTSNLTGNGNGSNNTLIGNSGTNVLRGAAGNDRIVGGGGKDTLVGGSGNDTFLFNAAHSVTNIDKITDYNPAQDTIQLENAIFTGLAAGWLATVAFHIGTAAHDANDRIIYNSANGDLLFDRDGSGSGGTIKFASISAGLAVTAGDFFIV</sequence>
<dbReference type="PRINTS" id="PR00313">
    <property type="entry name" value="CABNDNGRPT"/>
</dbReference>
<dbReference type="GO" id="GO:0005576">
    <property type="term" value="C:extracellular region"/>
    <property type="evidence" value="ECO:0007669"/>
    <property type="project" value="UniProtKB-SubCell"/>
</dbReference>
<name>A0A7C9R9Q0_9HYPH</name>
<comment type="subcellular location">
    <subcellularLocation>
        <location evidence="1">Secreted</location>
    </subcellularLocation>
</comment>
<dbReference type="Pfam" id="PF00353">
    <property type="entry name" value="HemolysinCabind"/>
    <property type="match status" value="3"/>
</dbReference>
<dbReference type="GO" id="GO:0008270">
    <property type="term" value="F:zinc ion binding"/>
    <property type="evidence" value="ECO:0007669"/>
    <property type="project" value="InterPro"/>
</dbReference>
<dbReference type="InterPro" id="IPR006026">
    <property type="entry name" value="Peptidase_Metallo"/>
</dbReference>
<dbReference type="GO" id="GO:0006508">
    <property type="term" value="P:proteolysis"/>
    <property type="evidence" value="ECO:0007669"/>
    <property type="project" value="UniProtKB-KW"/>
</dbReference>
<dbReference type="SUPFAM" id="SSF55486">
    <property type="entry name" value="Metalloproteases ('zincins'), catalytic domain"/>
    <property type="match status" value="1"/>
</dbReference>
<keyword evidence="5" id="KW-0378">Hydrolase</keyword>
<dbReference type="Proteomes" id="UP000481252">
    <property type="component" value="Unassembled WGS sequence"/>
</dbReference>
<evidence type="ECO:0000313" key="5">
    <source>
        <dbReference type="EMBL" id="NGN43475.1"/>
    </source>
</evidence>
<dbReference type="Gene3D" id="3.40.390.10">
    <property type="entry name" value="Collagenase (Catalytic Domain)"/>
    <property type="match status" value="1"/>
</dbReference>
<evidence type="ECO:0000313" key="6">
    <source>
        <dbReference type="Proteomes" id="UP000481252"/>
    </source>
</evidence>
<organism evidence="5 6">
    <name type="scientific">Mesorhizobium zhangyense</name>
    <dbReference type="NCBI Taxonomy" id="1776730"/>
    <lineage>
        <taxon>Bacteria</taxon>
        <taxon>Pseudomonadati</taxon>
        <taxon>Pseudomonadota</taxon>
        <taxon>Alphaproteobacteria</taxon>
        <taxon>Hyphomicrobiales</taxon>
        <taxon>Phyllobacteriaceae</taxon>
        <taxon>Mesorhizobium</taxon>
    </lineage>
</organism>
<dbReference type="InterPro" id="IPR024079">
    <property type="entry name" value="MetalloPept_cat_dom_sf"/>
</dbReference>
<dbReference type="AlphaFoldDB" id="A0A7C9R9Q0"/>
<dbReference type="PANTHER" id="PTHR38340">
    <property type="entry name" value="S-LAYER PROTEIN"/>
    <property type="match status" value="1"/>
</dbReference>
<dbReference type="InterPro" id="IPR032534">
    <property type="entry name" value="EcxA_zinc-bd"/>
</dbReference>
<keyword evidence="5" id="KW-0482">Metalloprotease</keyword>
<accession>A0A7C9R9Q0</accession>
<evidence type="ECO:0000256" key="1">
    <source>
        <dbReference type="ARBA" id="ARBA00004613"/>
    </source>
</evidence>
<evidence type="ECO:0000259" key="4">
    <source>
        <dbReference type="SMART" id="SM00235"/>
    </source>
</evidence>
<reference evidence="5 6" key="1">
    <citation type="submission" date="2020-02" db="EMBL/GenBank/DDBJ databases">
        <title>Genome sequence of the type strain CGMCC 1.15528 of Mesorhizobium zhangyense.</title>
        <authorList>
            <person name="Gao J."/>
            <person name="Sun J."/>
        </authorList>
    </citation>
    <scope>NUCLEOTIDE SEQUENCE [LARGE SCALE GENOMIC DNA]</scope>
    <source>
        <strain evidence="5 6">CGMCC 1.15528</strain>
    </source>
</reference>
<dbReference type="SUPFAM" id="SSF51120">
    <property type="entry name" value="beta-Roll"/>
    <property type="match status" value="3"/>
</dbReference>
<dbReference type="SMART" id="SM00235">
    <property type="entry name" value="ZnMc"/>
    <property type="match status" value="1"/>
</dbReference>
<feature type="domain" description="Peptidase metallopeptidase" evidence="4">
    <location>
        <begin position="39"/>
        <end position="205"/>
    </location>
</feature>